<organism evidence="10 11">
    <name type="scientific">Herbaspirillum chlorophenolicum</name>
    <dbReference type="NCBI Taxonomy" id="211589"/>
    <lineage>
        <taxon>Bacteria</taxon>
        <taxon>Pseudomonadati</taxon>
        <taxon>Pseudomonadota</taxon>
        <taxon>Betaproteobacteria</taxon>
        <taxon>Burkholderiales</taxon>
        <taxon>Oxalobacteraceae</taxon>
        <taxon>Herbaspirillum</taxon>
    </lineage>
</organism>
<evidence type="ECO:0000256" key="2">
    <source>
        <dbReference type="ARBA" id="ARBA00023012"/>
    </source>
</evidence>
<dbReference type="SMART" id="SM00862">
    <property type="entry name" value="Trans_reg_C"/>
    <property type="match status" value="1"/>
</dbReference>
<evidence type="ECO:0000313" key="11">
    <source>
        <dbReference type="Proteomes" id="UP001617427"/>
    </source>
</evidence>
<dbReference type="PROSITE" id="PS51755">
    <property type="entry name" value="OMPR_PHOB"/>
    <property type="match status" value="1"/>
</dbReference>
<evidence type="ECO:0000256" key="1">
    <source>
        <dbReference type="ARBA" id="ARBA00022553"/>
    </source>
</evidence>
<gene>
    <name evidence="10" type="ORF">ACIPEN_07275</name>
</gene>
<evidence type="ECO:0000256" key="4">
    <source>
        <dbReference type="ARBA" id="ARBA00023125"/>
    </source>
</evidence>
<dbReference type="InterPro" id="IPR001789">
    <property type="entry name" value="Sig_transdc_resp-reg_receiver"/>
</dbReference>
<evidence type="ECO:0000313" key="10">
    <source>
        <dbReference type="EMBL" id="MFJ3045610.1"/>
    </source>
</evidence>
<dbReference type="RefSeq" id="WP_050469710.1">
    <property type="nucleotide sequence ID" value="NZ_JBIUZV010000003.1"/>
</dbReference>
<keyword evidence="5" id="KW-0804">Transcription</keyword>
<evidence type="ECO:0000256" key="3">
    <source>
        <dbReference type="ARBA" id="ARBA00023015"/>
    </source>
</evidence>
<dbReference type="Proteomes" id="UP001617427">
    <property type="component" value="Unassembled WGS sequence"/>
</dbReference>
<protein>
    <submittedName>
        <fullName evidence="10">Response regulator transcription factor</fullName>
    </submittedName>
</protein>
<reference evidence="10 11" key="1">
    <citation type="submission" date="2024-10" db="EMBL/GenBank/DDBJ databases">
        <title>The Natural Products Discovery Center: Release of the First 8490 Sequenced Strains for Exploring Actinobacteria Biosynthetic Diversity.</title>
        <authorList>
            <person name="Kalkreuter E."/>
            <person name="Kautsar S.A."/>
            <person name="Yang D."/>
            <person name="Bader C.D."/>
            <person name="Teijaro C.N."/>
            <person name="Fluegel L."/>
            <person name="Davis C.M."/>
            <person name="Simpson J.R."/>
            <person name="Lauterbach L."/>
            <person name="Steele A.D."/>
            <person name="Gui C."/>
            <person name="Meng S."/>
            <person name="Li G."/>
            <person name="Viehrig K."/>
            <person name="Ye F."/>
            <person name="Su P."/>
            <person name="Kiefer A.F."/>
            <person name="Nichols A."/>
            <person name="Cepeda A.J."/>
            <person name="Yan W."/>
            <person name="Fan B."/>
            <person name="Jiang Y."/>
            <person name="Adhikari A."/>
            <person name="Zheng C.-J."/>
            <person name="Schuster L."/>
            <person name="Cowan T.M."/>
            <person name="Smanski M.J."/>
            <person name="Chevrette M.G."/>
            <person name="De Carvalho L.P.S."/>
            <person name="Shen B."/>
        </authorList>
    </citation>
    <scope>NUCLEOTIDE SEQUENCE [LARGE SCALE GENOMIC DNA]</scope>
    <source>
        <strain evidence="10 11">NPDC087045</strain>
    </source>
</reference>
<dbReference type="PANTHER" id="PTHR48111">
    <property type="entry name" value="REGULATOR OF RPOS"/>
    <property type="match status" value="1"/>
</dbReference>
<keyword evidence="1 6" id="KW-0597">Phosphoprotein</keyword>
<dbReference type="Gene3D" id="3.40.50.2300">
    <property type="match status" value="1"/>
</dbReference>
<dbReference type="InterPro" id="IPR011006">
    <property type="entry name" value="CheY-like_superfamily"/>
</dbReference>
<evidence type="ECO:0000256" key="5">
    <source>
        <dbReference type="ARBA" id="ARBA00023163"/>
    </source>
</evidence>
<evidence type="ECO:0000256" key="6">
    <source>
        <dbReference type="PROSITE-ProRule" id="PRU00169"/>
    </source>
</evidence>
<keyword evidence="11" id="KW-1185">Reference proteome</keyword>
<evidence type="ECO:0000259" key="8">
    <source>
        <dbReference type="PROSITE" id="PS50110"/>
    </source>
</evidence>
<proteinExistence type="predicted"/>
<dbReference type="InterPro" id="IPR001867">
    <property type="entry name" value="OmpR/PhoB-type_DNA-bd"/>
</dbReference>
<dbReference type="Gene3D" id="1.10.10.10">
    <property type="entry name" value="Winged helix-like DNA-binding domain superfamily/Winged helix DNA-binding domain"/>
    <property type="match status" value="1"/>
</dbReference>
<dbReference type="InterPro" id="IPR039420">
    <property type="entry name" value="WalR-like"/>
</dbReference>
<evidence type="ECO:0000259" key="9">
    <source>
        <dbReference type="PROSITE" id="PS51755"/>
    </source>
</evidence>
<keyword evidence="2" id="KW-0902">Two-component regulatory system</keyword>
<keyword evidence="3" id="KW-0805">Transcription regulation</keyword>
<dbReference type="Pfam" id="PF00486">
    <property type="entry name" value="Trans_reg_C"/>
    <property type="match status" value="1"/>
</dbReference>
<feature type="DNA-binding region" description="OmpR/PhoB-type" evidence="7">
    <location>
        <begin position="113"/>
        <end position="215"/>
    </location>
</feature>
<keyword evidence="4 7" id="KW-0238">DNA-binding</keyword>
<feature type="domain" description="Response regulatory" evidence="8">
    <location>
        <begin position="3"/>
        <end position="115"/>
    </location>
</feature>
<feature type="modified residue" description="4-aspartylphosphate" evidence="6">
    <location>
        <position position="50"/>
    </location>
</feature>
<comment type="caution">
    <text evidence="10">The sequence shown here is derived from an EMBL/GenBank/DDBJ whole genome shotgun (WGS) entry which is preliminary data.</text>
</comment>
<feature type="domain" description="OmpR/PhoB-type" evidence="9">
    <location>
        <begin position="113"/>
        <end position="215"/>
    </location>
</feature>
<dbReference type="InterPro" id="IPR036388">
    <property type="entry name" value="WH-like_DNA-bd_sf"/>
</dbReference>
<sequence>MANILVLEKAAAVRRAFSMTLAREGHCVFEAASMQDFIPQIAHADIAMIDVDMPDGEGYRAVLHLQHVRPQAGVILLSECGNTDDKIRSLHQFADQYLTKPIQPEMLSAHMAPMVRRFSAGSWRLDGMKRELVSPSGHREALNHQEMHLLELLSKKPHTTVSRRDIVTALGHNWLDYDERRLDQLISRLRRRWRKNSRAELPLHTDRGLGYRLSAVMHRP</sequence>
<dbReference type="Pfam" id="PF00072">
    <property type="entry name" value="Response_reg"/>
    <property type="match status" value="1"/>
</dbReference>
<dbReference type="CDD" id="cd00383">
    <property type="entry name" value="trans_reg_C"/>
    <property type="match status" value="1"/>
</dbReference>
<dbReference type="PROSITE" id="PS50110">
    <property type="entry name" value="RESPONSE_REGULATORY"/>
    <property type="match status" value="1"/>
</dbReference>
<dbReference type="SMART" id="SM00448">
    <property type="entry name" value="REC"/>
    <property type="match status" value="1"/>
</dbReference>
<name>A0ABW8EVY7_9BURK</name>
<dbReference type="InterPro" id="IPR016032">
    <property type="entry name" value="Sig_transdc_resp-reg_C-effctor"/>
</dbReference>
<dbReference type="SUPFAM" id="SSF52172">
    <property type="entry name" value="CheY-like"/>
    <property type="match status" value="1"/>
</dbReference>
<accession>A0ABW8EVY7</accession>
<dbReference type="SUPFAM" id="SSF46894">
    <property type="entry name" value="C-terminal effector domain of the bipartite response regulators"/>
    <property type="match status" value="1"/>
</dbReference>
<evidence type="ECO:0000256" key="7">
    <source>
        <dbReference type="PROSITE-ProRule" id="PRU01091"/>
    </source>
</evidence>
<dbReference type="PANTHER" id="PTHR48111:SF1">
    <property type="entry name" value="TWO-COMPONENT RESPONSE REGULATOR ORR33"/>
    <property type="match status" value="1"/>
</dbReference>
<dbReference type="EMBL" id="JBIUZV010000003">
    <property type="protein sequence ID" value="MFJ3045610.1"/>
    <property type="molecule type" value="Genomic_DNA"/>
</dbReference>
<dbReference type="CDD" id="cd00156">
    <property type="entry name" value="REC"/>
    <property type="match status" value="1"/>
</dbReference>